<gene>
    <name evidence="1" type="ORF">NCTC10038_02767</name>
</gene>
<protein>
    <submittedName>
        <fullName evidence="1">Uncharacterized protein</fullName>
    </submittedName>
</protein>
<accession>A0A8B4I7C8</accession>
<organism evidence="1 2">
    <name type="scientific">Pseudomonas fluorescens</name>
    <dbReference type="NCBI Taxonomy" id="294"/>
    <lineage>
        <taxon>Bacteria</taxon>
        <taxon>Pseudomonadati</taxon>
        <taxon>Pseudomonadota</taxon>
        <taxon>Gammaproteobacteria</taxon>
        <taxon>Pseudomonadales</taxon>
        <taxon>Pseudomonadaceae</taxon>
        <taxon>Pseudomonas</taxon>
    </lineage>
</organism>
<reference evidence="1 2" key="1">
    <citation type="submission" date="2018-06" db="EMBL/GenBank/DDBJ databases">
        <authorList>
            <consortium name="Pathogen Informatics"/>
            <person name="Doyle S."/>
        </authorList>
    </citation>
    <scope>NUCLEOTIDE SEQUENCE [LARGE SCALE GENOMIC DNA]</scope>
    <source>
        <strain evidence="1 2">NCTC10038</strain>
    </source>
</reference>
<dbReference type="EMBL" id="LS483372">
    <property type="protein sequence ID" value="SQF91341.1"/>
    <property type="molecule type" value="Genomic_DNA"/>
</dbReference>
<dbReference type="AlphaFoldDB" id="A0A8B4I7C8"/>
<evidence type="ECO:0000313" key="1">
    <source>
        <dbReference type="EMBL" id="SQF91341.1"/>
    </source>
</evidence>
<dbReference type="Proteomes" id="UP000248640">
    <property type="component" value="Chromosome 1"/>
</dbReference>
<sequence length="97" mass="10238">MPDSAGVVDQGGDTPQFSIHTAEQRDHFIFDAHIGTHGNRLRTQRADLIQHALGSGFIGLVVKANAIALASGQQRGLGADTTAAPVMMRTLSMRAVS</sequence>
<evidence type="ECO:0000313" key="2">
    <source>
        <dbReference type="Proteomes" id="UP000248640"/>
    </source>
</evidence>
<name>A0A8B4I7C8_PSEFL</name>
<proteinExistence type="predicted"/>